<proteinExistence type="predicted"/>
<dbReference type="EMBL" id="GBXM01041385">
    <property type="protein sequence ID" value="JAH67192.1"/>
    <property type="molecule type" value="Transcribed_RNA"/>
</dbReference>
<accession>A0A0E9UN13</accession>
<organism evidence="1">
    <name type="scientific">Anguilla anguilla</name>
    <name type="common">European freshwater eel</name>
    <name type="synonym">Muraena anguilla</name>
    <dbReference type="NCBI Taxonomy" id="7936"/>
    <lineage>
        <taxon>Eukaryota</taxon>
        <taxon>Metazoa</taxon>
        <taxon>Chordata</taxon>
        <taxon>Craniata</taxon>
        <taxon>Vertebrata</taxon>
        <taxon>Euteleostomi</taxon>
        <taxon>Actinopterygii</taxon>
        <taxon>Neopterygii</taxon>
        <taxon>Teleostei</taxon>
        <taxon>Anguilliformes</taxon>
        <taxon>Anguillidae</taxon>
        <taxon>Anguilla</taxon>
    </lineage>
</organism>
<dbReference type="EMBL" id="GBXM01037387">
    <property type="protein sequence ID" value="JAH71190.1"/>
    <property type="molecule type" value="Transcribed_RNA"/>
</dbReference>
<dbReference type="AlphaFoldDB" id="A0A0E9UN13"/>
<protein>
    <submittedName>
        <fullName evidence="1">Uncharacterized protein</fullName>
    </submittedName>
</protein>
<reference evidence="1" key="1">
    <citation type="submission" date="2014-11" db="EMBL/GenBank/DDBJ databases">
        <authorList>
            <person name="Amaro Gonzalez C."/>
        </authorList>
    </citation>
    <scope>NUCLEOTIDE SEQUENCE</scope>
</reference>
<name>A0A0E9UN13_ANGAN</name>
<reference evidence="1" key="2">
    <citation type="journal article" date="2015" name="Fish Shellfish Immunol.">
        <title>Early steps in the European eel (Anguilla anguilla)-Vibrio vulnificus interaction in the gills: Role of the RtxA13 toxin.</title>
        <authorList>
            <person name="Callol A."/>
            <person name="Pajuelo D."/>
            <person name="Ebbesson L."/>
            <person name="Teles M."/>
            <person name="MacKenzie S."/>
            <person name="Amaro C."/>
        </authorList>
    </citation>
    <scope>NUCLEOTIDE SEQUENCE</scope>
</reference>
<evidence type="ECO:0000313" key="1">
    <source>
        <dbReference type="EMBL" id="JAH67192.1"/>
    </source>
</evidence>
<sequence length="17" mass="2070">MTIWTLKVICHHLSCRK</sequence>
<dbReference type="EMBL" id="GBXM01032303">
    <property type="protein sequence ID" value="JAH76274.1"/>
    <property type="molecule type" value="Transcribed_RNA"/>
</dbReference>